<dbReference type="AlphaFoldDB" id="A0A8S3ZWC1"/>
<evidence type="ECO:0000256" key="1">
    <source>
        <dbReference type="ARBA" id="ARBA00004141"/>
    </source>
</evidence>
<proteinExistence type="predicted"/>
<dbReference type="OrthoDB" id="361532at2759"/>
<evidence type="ECO:0000313" key="8">
    <source>
        <dbReference type="Proteomes" id="UP000678393"/>
    </source>
</evidence>
<dbReference type="GO" id="GO:0016020">
    <property type="term" value="C:membrane"/>
    <property type="evidence" value="ECO:0007669"/>
    <property type="project" value="UniProtKB-SubCell"/>
</dbReference>
<reference evidence="7" key="1">
    <citation type="submission" date="2021-04" db="EMBL/GenBank/DDBJ databases">
        <authorList>
            <consortium name="Molecular Ecology Group"/>
        </authorList>
    </citation>
    <scope>NUCLEOTIDE SEQUENCE</scope>
</reference>
<evidence type="ECO:0000256" key="5">
    <source>
        <dbReference type="SAM" id="MobiDB-lite"/>
    </source>
</evidence>
<feature type="region of interest" description="Disordered" evidence="5">
    <location>
        <begin position="226"/>
        <end position="249"/>
    </location>
</feature>
<name>A0A8S3ZWC1_9EUPU</name>
<keyword evidence="2 6" id="KW-0812">Transmembrane</keyword>
<keyword evidence="8" id="KW-1185">Reference proteome</keyword>
<evidence type="ECO:0000256" key="4">
    <source>
        <dbReference type="ARBA" id="ARBA00023136"/>
    </source>
</evidence>
<feature type="non-terminal residue" evidence="7">
    <location>
        <position position="370"/>
    </location>
</feature>
<dbReference type="GO" id="GO:0071683">
    <property type="term" value="C:sensory dendrite"/>
    <property type="evidence" value="ECO:0007669"/>
    <property type="project" value="TreeGrafter"/>
</dbReference>
<dbReference type="GO" id="GO:0050954">
    <property type="term" value="P:sensory perception of mechanical stimulus"/>
    <property type="evidence" value="ECO:0007669"/>
    <property type="project" value="TreeGrafter"/>
</dbReference>
<feature type="transmembrane region" description="Helical" evidence="6">
    <location>
        <begin position="331"/>
        <end position="361"/>
    </location>
</feature>
<sequence length="370" mass="40866">MHRKEHDISSLNNDDICNQSVTANFGSQTEIELNMCHTCSNLEIAAKVSEDDSNECRFKEVNVSSMSKEFSRNKLLLKEETQATKQLSPCIEQYNSDSAKMTTSPNLLENAFIIENSHESHNYERKPQIPLQALSKFSTVILSENKQTSLTNEASFQDVLFSGQSVNNFTFSPKSSAMAPLLKSAADCKQMSPDRYNLKSVRLDEFPASVPKDQSLHLISPEDALSASKDSPQHLTQNSARPSLDSTSKKSLDLEIKNATKVVLPRMDEEPKAASSSDESLIKNAIPFLPLALAVCCLILNVFVPGSGTVMSGLLVLCCGQPRLLRKEDQILTTMCVNCMVGLAQLFTVSFFLVGWCWSVAWGVRLVLLS</sequence>
<accession>A0A8S3ZWC1</accession>
<evidence type="ECO:0000256" key="6">
    <source>
        <dbReference type="SAM" id="Phobius"/>
    </source>
</evidence>
<dbReference type="PANTHER" id="PTHR21676">
    <property type="entry name" value="PROTEIN STUM"/>
    <property type="match status" value="1"/>
</dbReference>
<dbReference type="GO" id="GO:0042330">
    <property type="term" value="P:taxis"/>
    <property type="evidence" value="ECO:0007669"/>
    <property type="project" value="TreeGrafter"/>
</dbReference>
<dbReference type="InterPro" id="IPR026673">
    <property type="entry name" value="SPEC3/Stum"/>
</dbReference>
<dbReference type="GO" id="GO:0019230">
    <property type="term" value="P:proprioception"/>
    <property type="evidence" value="ECO:0007669"/>
    <property type="project" value="TreeGrafter"/>
</dbReference>
<dbReference type="PANTHER" id="PTHR21676:SF6">
    <property type="entry name" value="PROTEIN STUM"/>
    <property type="match status" value="1"/>
</dbReference>
<gene>
    <name evidence="7" type="ORF">CUNI_LOCUS19505</name>
</gene>
<feature type="transmembrane region" description="Helical" evidence="6">
    <location>
        <begin position="288"/>
        <end position="319"/>
    </location>
</feature>
<organism evidence="7 8">
    <name type="scientific">Candidula unifasciata</name>
    <dbReference type="NCBI Taxonomy" id="100452"/>
    <lineage>
        <taxon>Eukaryota</taxon>
        <taxon>Metazoa</taxon>
        <taxon>Spiralia</taxon>
        <taxon>Lophotrochozoa</taxon>
        <taxon>Mollusca</taxon>
        <taxon>Gastropoda</taxon>
        <taxon>Heterobranchia</taxon>
        <taxon>Euthyneura</taxon>
        <taxon>Panpulmonata</taxon>
        <taxon>Eupulmonata</taxon>
        <taxon>Stylommatophora</taxon>
        <taxon>Helicina</taxon>
        <taxon>Helicoidea</taxon>
        <taxon>Geomitridae</taxon>
        <taxon>Candidula</taxon>
    </lineage>
</organism>
<keyword evidence="3 6" id="KW-1133">Transmembrane helix</keyword>
<keyword evidence="4 6" id="KW-0472">Membrane</keyword>
<dbReference type="Proteomes" id="UP000678393">
    <property type="component" value="Unassembled WGS sequence"/>
</dbReference>
<dbReference type="EMBL" id="CAJHNH020006634">
    <property type="protein sequence ID" value="CAG5133947.1"/>
    <property type="molecule type" value="Genomic_DNA"/>
</dbReference>
<evidence type="ECO:0000313" key="7">
    <source>
        <dbReference type="EMBL" id="CAG5133947.1"/>
    </source>
</evidence>
<dbReference type="Pfam" id="PF15795">
    <property type="entry name" value="Spec3"/>
    <property type="match status" value="1"/>
</dbReference>
<evidence type="ECO:0000256" key="3">
    <source>
        <dbReference type="ARBA" id="ARBA00022989"/>
    </source>
</evidence>
<protein>
    <recommendedName>
        <fullName evidence="9">Protein SPEC3</fullName>
    </recommendedName>
</protein>
<feature type="compositionally biased region" description="Polar residues" evidence="5">
    <location>
        <begin position="228"/>
        <end position="241"/>
    </location>
</feature>
<evidence type="ECO:0000256" key="2">
    <source>
        <dbReference type="ARBA" id="ARBA00022692"/>
    </source>
</evidence>
<evidence type="ECO:0008006" key="9">
    <source>
        <dbReference type="Google" id="ProtNLM"/>
    </source>
</evidence>
<comment type="caution">
    <text evidence="7">The sequence shown here is derived from an EMBL/GenBank/DDBJ whole genome shotgun (WGS) entry which is preliminary data.</text>
</comment>
<comment type="subcellular location">
    <subcellularLocation>
        <location evidence="1">Membrane</location>
        <topology evidence="1">Multi-pass membrane protein</topology>
    </subcellularLocation>
</comment>